<keyword evidence="2" id="KW-0255">Endonuclease</keyword>
<dbReference type="InterPro" id="IPR003647">
    <property type="entry name" value="Intron_nuc_1_rpt"/>
</dbReference>
<evidence type="ECO:0000259" key="1">
    <source>
        <dbReference type="PROSITE" id="PS50164"/>
    </source>
</evidence>
<dbReference type="EMBL" id="MG020143">
    <property type="protein sequence ID" value="AVD96810.1"/>
    <property type="molecule type" value="Genomic_DNA"/>
</dbReference>
<dbReference type="SMART" id="SM00465">
    <property type="entry name" value="GIYc"/>
    <property type="match status" value="1"/>
</dbReference>
<dbReference type="InterPro" id="IPR035901">
    <property type="entry name" value="GIY-YIG_endonuc_sf"/>
</dbReference>
<feature type="domain" description="GIY-YIG" evidence="1">
    <location>
        <begin position="72"/>
        <end position="159"/>
    </location>
</feature>
<reference evidence="2" key="1">
    <citation type="submission" date="2017-09" db="EMBL/GenBank/DDBJ databases">
        <authorList>
            <person name="Ehlers B."/>
            <person name="Leendertz F.H."/>
        </authorList>
    </citation>
    <scope>NUCLEOTIDE SEQUENCE</scope>
</reference>
<proteinExistence type="predicted"/>
<dbReference type="SMART" id="SM00497">
    <property type="entry name" value="IENR1"/>
    <property type="match status" value="3"/>
</dbReference>
<dbReference type="InterPro" id="IPR000305">
    <property type="entry name" value="GIY-YIG_endonuc"/>
</dbReference>
<geneLocation type="mitochondrion" evidence="2"/>
<name>A0A2L1IPW1_OPHNO</name>
<dbReference type="GO" id="GO:0004519">
    <property type="term" value="F:endonuclease activity"/>
    <property type="evidence" value="ECO:0007669"/>
    <property type="project" value="UniProtKB-KW"/>
</dbReference>
<organism evidence="2">
    <name type="scientific">Ophiostoma novo-ulmi subsp. novo-ulmi</name>
    <dbReference type="NCBI Taxonomy" id="170179"/>
    <lineage>
        <taxon>Eukaryota</taxon>
        <taxon>Fungi</taxon>
        <taxon>Dikarya</taxon>
        <taxon>Ascomycota</taxon>
        <taxon>Pezizomycotina</taxon>
        <taxon>Sordariomycetes</taxon>
        <taxon>Sordariomycetidae</taxon>
        <taxon>Ophiostomatales</taxon>
        <taxon>Ophiostomataceae</taxon>
        <taxon>Ophiostoma</taxon>
    </lineage>
</organism>
<dbReference type="Gene3D" id="3.40.1440.10">
    <property type="entry name" value="GIY-YIG endonuclease"/>
    <property type="match status" value="1"/>
</dbReference>
<gene>
    <name evidence="2" type="primary">heg</name>
</gene>
<protein>
    <submittedName>
        <fullName evidence="2">GIY-YIG homing endonuclease</fullName>
    </submittedName>
</protein>
<accession>A0A2L1IPW1</accession>
<dbReference type="Pfam" id="PF01541">
    <property type="entry name" value="GIY-YIG"/>
    <property type="match status" value="1"/>
</dbReference>
<evidence type="ECO:0000313" key="2">
    <source>
        <dbReference type="EMBL" id="AVD96810.1"/>
    </source>
</evidence>
<keyword evidence="2" id="KW-0496">Mitochondrion</keyword>
<keyword evidence="2" id="KW-0378">Hydrolase</keyword>
<dbReference type="SUPFAM" id="SSF82771">
    <property type="entry name" value="GIY-YIG endonuclease"/>
    <property type="match status" value="1"/>
</dbReference>
<keyword evidence="2" id="KW-0540">Nuclease</keyword>
<dbReference type="PROSITE" id="PS50164">
    <property type="entry name" value="GIY_YIG"/>
    <property type="match status" value="1"/>
</dbReference>
<sequence length="408" mass="47520">MSTNFLSKLDSPKSFTSSKYNLSPKIQKLSISNRYYSTLKTSLPEINIINSKPIKFDSLEQAYEEIKFQYLGISGVYKLTNKNETSRFYIGSSINLARRMDEYLKLTKGLRKFRSSSELEISKTSASDWNLEFIYITTPQTSLVYEQYAIIKFEPTMNNYINVTPRVNPQWGNSLDDAILEIEKLLHFFDKDSLGFNRLSVFLQTFKSAKLLNYSLEDMEDKYYSFLIFVYDINNIDNHPLIYSSINRALKGLQINHSTLLDHINNKYIYNSSYILSFEPVKDFSIYSEKQAGDNQLRKHIIVYNQDNEITMEFKSGREMARFFGIDGKIVRAAIAKGEYMDFLLVSKEISNRKLVYVFDSNTKELLEKINGLSKALKYAKVNYYTFKNLIENGNSFNGKIYSYKDKI</sequence>
<dbReference type="AlphaFoldDB" id="A0A2L1IPW1"/>
<reference evidence="2" key="2">
    <citation type="journal article" date="2018" name="Can. J. Microbiol.">
        <title>The complete mitochondrial genome of the Dutch elm disease fungus Ophiostoma novo-ulmi subspecies novo-ulmi.</title>
        <authorList>
            <person name="Abboud G.T."/>
            <person name="Zubaer A."/>
            <person name="Wai A."/>
            <person name="Hausner G."/>
        </authorList>
    </citation>
    <scope>NUCLEOTIDE SEQUENCE</scope>
</reference>